<evidence type="ECO:0000313" key="1">
    <source>
        <dbReference type="EMBL" id="STK90971.1"/>
    </source>
</evidence>
<sequence length="47" mass="5113">MNSLSSHNNSCTYPFLLILNPRDGGDDGERARRVGVIGAMGLLFCDE</sequence>
<proteinExistence type="predicted"/>
<evidence type="ECO:0000313" key="2">
    <source>
        <dbReference type="Proteomes" id="UP000255543"/>
    </source>
</evidence>
<protein>
    <submittedName>
        <fullName evidence="1">Uncharacterized protein</fullName>
    </submittedName>
</protein>
<accession>A0A377A0X9</accession>
<organism evidence="1 2">
    <name type="scientific">Escherichia coli</name>
    <dbReference type="NCBI Taxonomy" id="562"/>
    <lineage>
        <taxon>Bacteria</taxon>
        <taxon>Pseudomonadati</taxon>
        <taxon>Pseudomonadota</taxon>
        <taxon>Gammaproteobacteria</taxon>
        <taxon>Enterobacterales</taxon>
        <taxon>Enterobacteriaceae</taxon>
        <taxon>Escherichia</taxon>
    </lineage>
</organism>
<name>A0A377A0X9_ECOLX</name>
<gene>
    <name evidence="1" type="ORF">NCTC8179_03929</name>
</gene>
<dbReference type="Proteomes" id="UP000255543">
    <property type="component" value="Unassembled WGS sequence"/>
</dbReference>
<dbReference type="AlphaFoldDB" id="A0A377A0X9"/>
<dbReference type="EMBL" id="UGEB01000001">
    <property type="protein sequence ID" value="STK90971.1"/>
    <property type="molecule type" value="Genomic_DNA"/>
</dbReference>
<reference evidence="1 2" key="1">
    <citation type="submission" date="2018-06" db="EMBL/GenBank/DDBJ databases">
        <authorList>
            <consortium name="Pathogen Informatics"/>
            <person name="Doyle S."/>
        </authorList>
    </citation>
    <scope>NUCLEOTIDE SEQUENCE [LARGE SCALE GENOMIC DNA]</scope>
    <source>
        <strain evidence="1 2">NCTC8179</strain>
    </source>
</reference>